<comment type="caution">
    <text evidence="1">The sequence shown here is derived from an EMBL/GenBank/DDBJ whole genome shotgun (WGS) entry which is preliminary data.</text>
</comment>
<evidence type="ECO:0000313" key="2">
    <source>
        <dbReference type="Proteomes" id="UP001165090"/>
    </source>
</evidence>
<keyword evidence="2" id="KW-1185">Reference proteome</keyword>
<dbReference type="Proteomes" id="UP001165090">
    <property type="component" value="Unassembled WGS sequence"/>
</dbReference>
<dbReference type="EMBL" id="BSDZ01000004">
    <property type="protein sequence ID" value="GLI59334.1"/>
    <property type="molecule type" value="Genomic_DNA"/>
</dbReference>
<reference evidence="1 2" key="1">
    <citation type="journal article" date="2023" name="IScience">
        <title>Expanded male sex-determining region conserved during the evolution of homothallism in the green alga Volvox.</title>
        <authorList>
            <person name="Yamamoto K."/>
            <person name="Matsuzaki R."/>
            <person name="Mahakham W."/>
            <person name="Heman W."/>
            <person name="Sekimoto H."/>
            <person name="Kawachi M."/>
            <person name="Minakuchi Y."/>
            <person name="Toyoda A."/>
            <person name="Nozaki H."/>
        </authorList>
    </citation>
    <scope>NUCLEOTIDE SEQUENCE [LARGE SCALE GENOMIC DNA]</scope>
    <source>
        <strain evidence="1 2">NIES-4468</strain>
    </source>
</reference>
<proteinExistence type="predicted"/>
<evidence type="ECO:0000313" key="1">
    <source>
        <dbReference type="EMBL" id="GLI59334.1"/>
    </source>
</evidence>
<name>A0ABQ5RP96_9CHLO</name>
<accession>A0ABQ5RP96</accession>
<organism evidence="1 2">
    <name type="scientific">Volvox africanus</name>
    <dbReference type="NCBI Taxonomy" id="51714"/>
    <lineage>
        <taxon>Eukaryota</taxon>
        <taxon>Viridiplantae</taxon>
        <taxon>Chlorophyta</taxon>
        <taxon>core chlorophytes</taxon>
        <taxon>Chlorophyceae</taxon>
        <taxon>CS clade</taxon>
        <taxon>Chlamydomonadales</taxon>
        <taxon>Volvocaceae</taxon>
        <taxon>Volvox</taxon>
    </lineage>
</organism>
<sequence length="130" mass="13719">MRGRHVRGFCKDVGVLGGDVRHMDARGADVLGADLMYNTKAVLLGSSHNALELQCRQELGGTFVNGLGWVAPKHVLGESGPQRDRVGPPAYVRAPLCEPVLAQHHIKVTQVSGDQSATAFEGAYGDGSVG</sequence>
<protein>
    <submittedName>
        <fullName evidence="1">Uncharacterized protein</fullName>
    </submittedName>
</protein>
<gene>
    <name evidence="1" type="ORF">VaNZ11_001192</name>
</gene>